<comment type="caution">
    <text evidence="7">The sequence shown here is derived from an EMBL/GenBank/DDBJ whole genome shotgun (WGS) entry which is preliminary data.</text>
</comment>
<dbReference type="Proteomes" id="UP000035489">
    <property type="component" value="Unassembled WGS sequence"/>
</dbReference>
<sequence>MSTLQPPVLAIDNLRVEYPLANGTTFTAVENASITIGPGEIHALVGESGAGKTTIGNAVMGLLEKPGRIAAGTIRIGGKPFDPVAGSAEGVVLGRDIGAVFQDPMTSLNPLFTIESQLTETMRTHLKLDKAAARARALQLLKAVGIPEPERRLKAYPHQLSGGQRQRVVIAAALSCDPKLVVADEPTTALDVSVQAQILTLLRDLADQRGIGILLVTHNMGVVAQIADRVTIMHRGKVVETGPTAEVLRRPKAPYAKALIGAVPRIDVRLDRFPVLGEEGKGRAAEARAALRAKAERTDATTDGTPILAVEDLCVDYMTGGWLPGSTGHRFRAVDKVNFTVRSGEVFGLVGESGCGKTTIANVVSGLVRPTSGRVIYRDKVIAGEGTVRRIGPLRQAIQMIFQDPYSSLNSRLRIGSILAEPILFYRLAATKAEAERDVGQLIEAVGLEAEAAQRFPHAFSGGQRQRLSIARALGARPKLIVCDEPTSSLDVSVQAQILNLLKDLRDATGLTLLLISHDLAVVRQMCDRIAVMRRGALVEEAASETLFTCPQHPYTKELISLVPTLDRIRGETHAA</sequence>
<comment type="subcellular location">
    <subcellularLocation>
        <location evidence="1">Cell inner membrane</location>
        <topology evidence="1">Peripheral membrane protein</topology>
    </subcellularLocation>
</comment>
<dbReference type="GO" id="GO:0005886">
    <property type="term" value="C:plasma membrane"/>
    <property type="evidence" value="ECO:0007669"/>
    <property type="project" value="UniProtKB-SubCell"/>
</dbReference>
<dbReference type="GO" id="GO:0015833">
    <property type="term" value="P:peptide transport"/>
    <property type="evidence" value="ECO:0007669"/>
    <property type="project" value="InterPro"/>
</dbReference>
<dbReference type="InterPro" id="IPR003439">
    <property type="entry name" value="ABC_transporter-like_ATP-bd"/>
</dbReference>
<dbReference type="InterPro" id="IPR013563">
    <property type="entry name" value="Oligopep_ABC_C"/>
</dbReference>
<protein>
    <submittedName>
        <fullName evidence="7">ABC transporter ATP-binding protein</fullName>
    </submittedName>
</protein>
<dbReference type="Gene3D" id="3.40.50.300">
    <property type="entry name" value="P-loop containing nucleotide triphosphate hydrolases"/>
    <property type="match status" value="2"/>
</dbReference>
<dbReference type="GO" id="GO:0055085">
    <property type="term" value="P:transmembrane transport"/>
    <property type="evidence" value="ECO:0007669"/>
    <property type="project" value="UniProtKB-ARBA"/>
</dbReference>
<dbReference type="RefSeq" id="WP_047190570.1">
    <property type="nucleotide sequence ID" value="NZ_LCYG01000051.1"/>
</dbReference>
<dbReference type="NCBIfam" id="NF008453">
    <property type="entry name" value="PRK11308.1"/>
    <property type="match status" value="2"/>
</dbReference>
<keyword evidence="3" id="KW-0813">Transport</keyword>
<dbReference type="PANTHER" id="PTHR43776">
    <property type="entry name" value="TRANSPORT ATP-BINDING PROTEIN"/>
    <property type="match status" value="1"/>
</dbReference>
<dbReference type="FunFam" id="3.40.50.300:FF:000016">
    <property type="entry name" value="Oligopeptide ABC transporter ATP-binding component"/>
    <property type="match status" value="1"/>
</dbReference>
<evidence type="ECO:0000313" key="8">
    <source>
        <dbReference type="Proteomes" id="UP000035489"/>
    </source>
</evidence>
<dbReference type="InterPro" id="IPR017871">
    <property type="entry name" value="ABC_transporter-like_CS"/>
</dbReference>
<accession>A0A0H1RGB7</accession>
<evidence type="ECO:0000256" key="3">
    <source>
        <dbReference type="ARBA" id="ARBA00022448"/>
    </source>
</evidence>
<evidence type="ECO:0000313" key="7">
    <source>
        <dbReference type="EMBL" id="KLK91662.1"/>
    </source>
</evidence>
<name>A0A0H1RGB7_9HYPH</name>
<dbReference type="PANTHER" id="PTHR43776:SF7">
    <property type="entry name" value="D,D-DIPEPTIDE TRANSPORT ATP-BINDING PROTEIN DDPF-RELATED"/>
    <property type="match status" value="1"/>
</dbReference>
<dbReference type="PROSITE" id="PS50893">
    <property type="entry name" value="ABC_TRANSPORTER_2"/>
    <property type="match status" value="2"/>
</dbReference>
<feature type="domain" description="ABC transporter" evidence="6">
    <location>
        <begin position="9"/>
        <end position="260"/>
    </location>
</feature>
<keyword evidence="4" id="KW-0547">Nucleotide-binding</keyword>
<dbReference type="GO" id="GO:0005524">
    <property type="term" value="F:ATP binding"/>
    <property type="evidence" value="ECO:0007669"/>
    <property type="project" value="UniProtKB-KW"/>
</dbReference>
<dbReference type="PROSITE" id="PS00211">
    <property type="entry name" value="ABC_TRANSPORTER_1"/>
    <property type="match status" value="2"/>
</dbReference>
<dbReference type="InterPro" id="IPR050319">
    <property type="entry name" value="ABC_transp_ATP-bind"/>
</dbReference>
<gene>
    <name evidence="7" type="ORF">AA309_18885</name>
</gene>
<dbReference type="NCBIfam" id="NF007739">
    <property type="entry name" value="PRK10419.1"/>
    <property type="match status" value="2"/>
</dbReference>
<dbReference type="PATRIC" id="fig|1225564.3.peg.5056"/>
<evidence type="ECO:0000256" key="4">
    <source>
        <dbReference type="ARBA" id="ARBA00022741"/>
    </source>
</evidence>
<dbReference type="OrthoDB" id="9802264at2"/>
<keyword evidence="8" id="KW-1185">Reference proteome</keyword>
<dbReference type="EMBL" id="LCYG01000051">
    <property type="protein sequence ID" value="KLK91662.1"/>
    <property type="molecule type" value="Genomic_DNA"/>
</dbReference>
<dbReference type="AlphaFoldDB" id="A0A0H1RGB7"/>
<dbReference type="STRING" id="1225564.AA309_18885"/>
<evidence type="ECO:0000256" key="5">
    <source>
        <dbReference type="ARBA" id="ARBA00022840"/>
    </source>
</evidence>
<proteinExistence type="inferred from homology"/>
<comment type="similarity">
    <text evidence="2">Belongs to the ABC transporter superfamily.</text>
</comment>
<keyword evidence="5 7" id="KW-0067">ATP-binding</keyword>
<dbReference type="Pfam" id="PF08352">
    <property type="entry name" value="oligo_HPY"/>
    <property type="match status" value="2"/>
</dbReference>
<feature type="domain" description="ABC transporter" evidence="6">
    <location>
        <begin position="308"/>
        <end position="560"/>
    </location>
</feature>
<dbReference type="SMART" id="SM00382">
    <property type="entry name" value="AAA"/>
    <property type="match status" value="2"/>
</dbReference>
<evidence type="ECO:0000256" key="2">
    <source>
        <dbReference type="ARBA" id="ARBA00005417"/>
    </source>
</evidence>
<dbReference type="Pfam" id="PF00005">
    <property type="entry name" value="ABC_tran"/>
    <property type="match status" value="2"/>
</dbReference>
<dbReference type="GO" id="GO:0016887">
    <property type="term" value="F:ATP hydrolysis activity"/>
    <property type="evidence" value="ECO:0007669"/>
    <property type="project" value="InterPro"/>
</dbReference>
<dbReference type="CDD" id="cd03257">
    <property type="entry name" value="ABC_NikE_OppD_transporters"/>
    <property type="match status" value="2"/>
</dbReference>
<dbReference type="InterPro" id="IPR003593">
    <property type="entry name" value="AAA+_ATPase"/>
</dbReference>
<dbReference type="InterPro" id="IPR027417">
    <property type="entry name" value="P-loop_NTPase"/>
</dbReference>
<evidence type="ECO:0000256" key="1">
    <source>
        <dbReference type="ARBA" id="ARBA00004417"/>
    </source>
</evidence>
<organism evidence="7 8">
    <name type="scientific">Microvirga vignae</name>
    <dbReference type="NCBI Taxonomy" id="1225564"/>
    <lineage>
        <taxon>Bacteria</taxon>
        <taxon>Pseudomonadati</taxon>
        <taxon>Pseudomonadota</taxon>
        <taxon>Alphaproteobacteria</taxon>
        <taxon>Hyphomicrobiales</taxon>
        <taxon>Methylobacteriaceae</taxon>
        <taxon>Microvirga</taxon>
    </lineage>
</organism>
<dbReference type="SUPFAM" id="SSF52540">
    <property type="entry name" value="P-loop containing nucleoside triphosphate hydrolases"/>
    <property type="match status" value="2"/>
</dbReference>
<evidence type="ECO:0000259" key="6">
    <source>
        <dbReference type="PROSITE" id="PS50893"/>
    </source>
</evidence>
<reference evidence="7 8" key="1">
    <citation type="submission" date="2015-05" db="EMBL/GenBank/DDBJ databases">
        <title>Draft genome sequence of Microvirga vignae strain BR3299, a novel nitrogen fixing bacteria isolated from Brazil semi-aired region.</title>
        <authorList>
            <person name="Zilli J.E."/>
            <person name="Passos S.R."/>
            <person name="Leite J."/>
            <person name="Baldani J.I."/>
            <person name="Xavier G.R."/>
            <person name="Rumjaneck N.G."/>
            <person name="Simoes-Araujo J.L."/>
        </authorList>
    </citation>
    <scope>NUCLEOTIDE SEQUENCE [LARGE SCALE GENOMIC DNA]</scope>
    <source>
        <strain evidence="7 8">BR3299</strain>
    </source>
</reference>